<feature type="non-terminal residue" evidence="2">
    <location>
        <position position="1"/>
    </location>
</feature>
<dbReference type="AlphaFoldDB" id="A0A0F9G2D9"/>
<dbReference type="InterPro" id="IPR023606">
    <property type="entry name" value="CoA-Trfase_III_dom_1_sf"/>
</dbReference>
<sequence length="93" mass="9737">VEAMNAAGVPAGEINDIGQVFDDPQVQHLGIAQPVDSQERGPTRLVGQPIIMNRTPSHIATPPPTAGQHSAEILAEVGFSEDEIARMKADGAT</sequence>
<comment type="caution">
    <text evidence="2">The sequence shown here is derived from an EMBL/GenBank/DDBJ whole genome shotgun (WGS) entry which is preliminary data.</text>
</comment>
<dbReference type="InterPro" id="IPR003673">
    <property type="entry name" value="CoA-Trfase_fam_III"/>
</dbReference>
<name>A0A0F9G2D9_9ZZZZ</name>
<dbReference type="SUPFAM" id="SSF89796">
    <property type="entry name" value="CoA-transferase family III (CaiB/BaiF)"/>
    <property type="match status" value="1"/>
</dbReference>
<evidence type="ECO:0000313" key="2">
    <source>
        <dbReference type="EMBL" id="KKL92839.1"/>
    </source>
</evidence>
<reference evidence="2" key="1">
    <citation type="journal article" date="2015" name="Nature">
        <title>Complex archaea that bridge the gap between prokaryotes and eukaryotes.</title>
        <authorList>
            <person name="Spang A."/>
            <person name="Saw J.H."/>
            <person name="Jorgensen S.L."/>
            <person name="Zaremba-Niedzwiedzka K."/>
            <person name="Martijn J."/>
            <person name="Lind A.E."/>
            <person name="van Eijk R."/>
            <person name="Schleper C."/>
            <person name="Guy L."/>
            <person name="Ettema T.J."/>
        </authorList>
    </citation>
    <scope>NUCLEOTIDE SEQUENCE</scope>
</reference>
<keyword evidence="1" id="KW-0808">Transferase</keyword>
<dbReference type="InterPro" id="IPR050483">
    <property type="entry name" value="CoA-transferase_III_domain"/>
</dbReference>
<dbReference type="PANTHER" id="PTHR48207:SF3">
    <property type="entry name" value="SUCCINATE--HYDROXYMETHYLGLUTARATE COA-TRANSFERASE"/>
    <property type="match status" value="1"/>
</dbReference>
<gene>
    <name evidence="2" type="ORF">LCGC14_1880710</name>
</gene>
<organism evidence="2">
    <name type="scientific">marine sediment metagenome</name>
    <dbReference type="NCBI Taxonomy" id="412755"/>
    <lineage>
        <taxon>unclassified sequences</taxon>
        <taxon>metagenomes</taxon>
        <taxon>ecological metagenomes</taxon>
    </lineage>
</organism>
<evidence type="ECO:0008006" key="3">
    <source>
        <dbReference type="Google" id="ProtNLM"/>
    </source>
</evidence>
<dbReference type="Pfam" id="PF02515">
    <property type="entry name" value="CoA_transf_3"/>
    <property type="match status" value="1"/>
</dbReference>
<dbReference type="GO" id="GO:0008410">
    <property type="term" value="F:CoA-transferase activity"/>
    <property type="evidence" value="ECO:0007669"/>
    <property type="project" value="TreeGrafter"/>
</dbReference>
<dbReference type="EMBL" id="LAZR01019359">
    <property type="protein sequence ID" value="KKL92839.1"/>
    <property type="molecule type" value="Genomic_DNA"/>
</dbReference>
<dbReference type="PANTHER" id="PTHR48207">
    <property type="entry name" value="SUCCINATE--HYDROXYMETHYLGLUTARATE COA-TRANSFERASE"/>
    <property type="match status" value="1"/>
</dbReference>
<proteinExistence type="predicted"/>
<protein>
    <recommendedName>
        <fullName evidence="3">Formyl-CoA transferase</fullName>
    </recommendedName>
</protein>
<accession>A0A0F9G2D9</accession>
<evidence type="ECO:0000256" key="1">
    <source>
        <dbReference type="ARBA" id="ARBA00022679"/>
    </source>
</evidence>
<dbReference type="Gene3D" id="3.40.50.10540">
    <property type="entry name" value="Crotonobetainyl-coa:carnitine coa-transferase, domain 1"/>
    <property type="match status" value="1"/>
</dbReference>